<proteinExistence type="predicted"/>
<accession>A0AAE1BAY1</accession>
<protein>
    <submittedName>
        <fullName evidence="1">Uncharacterized protein</fullName>
    </submittedName>
</protein>
<evidence type="ECO:0000313" key="2">
    <source>
        <dbReference type="Proteomes" id="UP001283361"/>
    </source>
</evidence>
<evidence type="ECO:0000313" key="1">
    <source>
        <dbReference type="EMBL" id="KAK3802684.1"/>
    </source>
</evidence>
<keyword evidence="2" id="KW-1185">Reference proteome</keyword>
<gene>
    <name evidence="1" type="ORF">RRG08_001947</name>
</gene>
<sequence length="126" mass="13893">MTSVPSEWSGSEVHRMRESVNLCVDGIPGFELRNQSPDMSGGLKHVSSVLFYTPTDRLAKMTPGRMGSGARVSAVVQPAASLVLRPQLDPRQCQQHRGEAVKHCQNFRVIEPECATQNQGQLYKPC</sequence>
<dbReference type="AlphaFoldDB" id="A0AAE1BAY1"/>
<organism evidence="1 2">
    <name type="scientific">Elysia crispata</name>
    <name type="common">lettuce slug</name>
    <dbReference type="NCBI Taxonomy" id="231223"/>
    <lineage>
        <taxon>Eukaryota</taxon>
        <taxon>Metazoa</taxon>
        <taxon>Spiralia</taxon>
        <taxon>Lophotrochozoa</taxon>
        <taxon>Mollusca</taxon>
        <taxon>Gastropoda</taxon>
        <taxon>Heterobranchia</taxon>
        <taxon>Euthyneura</taxon>
        <taxon>Panpulmonata</taxon>
        <taxon>Sacoglossa</taxon>
        <taxon>Placobranchoidea</taxon>
        <taxon>Plakobranchidae</taxon>
        <taxon>Elysia</taxon>
    </lineage>
</organism>
<name>A0AAE1BAY1_9GAST</name>
<dbReference type="EMBL" id="JAWDGP010000218">
    <property type="protein sequence ID" value="KAK3802684.1"/>
    <property type="molecule type" value="Genomic_DNA"/>
</dbReference>
<comment type="caution">
    <text evidence="1">The sequence shown here is derived from an EMBL/GenBank/DDBJ whole genome shotgun (WGS) entry which is preliminary data.</text>
</comment>
<dbReference type="Proteomes" id="UP001283361">
    <property type="component" value="Unassembled WGS sequence"/>
</dbReference>
<reference evidence="1" key="1">
    <citation type="journal article" date="2023" name="G3 (Bethesda)">
        <title>A reference genome for the long-term kleptoplast-retaining sea slug Elysia crispata morphotype clarki.</title>
        <authorList>
            <person name="Eastman K.E."/>
            <person name="Pendleton A.L."/>
            <person name="Shaikh M.A."/>
            <person name="Suttiyut T."/>
            <person name="Ogas R."/>
            <person name="Tomko P."/>
            <person name="Gavelis G."/>
            <person name="Widhalm J.R."/>
            <person name="Wisecaver J.H."/>
        </authorList>
    </citation>
    <scope>NUCLEOTIDE SEQUENCE</scope>
    <source>
        <strain evidence="1">ECLA1</strain>
    </source>
</reference>